<evidence type="ECO:0000256" key="1">
    <source>
        <dbReference type="SAM" id="MobiDB-lite"/>
    </source>
</evidence>
<feature type="region of interest" description="Disordered" evidence="1">
    <location>
        <begin position="166"/>
        <end position="222"/>
    </location>
</feature>
<reference evidence="2 3" key="1">
    <citation type="submission" date="2019-10" db="EMBL/GenBank/DDBJ databases">
        <title>Nocardia macrotermitis sp. nov. and Nocardia aurantia sp. nov., isolated from the gut of fungus growing-termite Macrotermes natalensis.</title>
        <authorList>
            <person name="Benndorf R."/>
            <person name="Schwitalla J."/>
            <person name="Martin K."/>
            <person name="De Beer W."/>
            <person name="Kaster A.-K."/>
            <person name="Vollmers J."/>
            <person name="Poulsen M."/>
            <person name="Beemelmanns C."/>
        </authorList>
    </citation>
    <scope>NUCLEOTIDE SEQUENCE [LARGE SCALE GENOMIC DNA]</scope>
    <source>
        <strain evidence="2 3">RB56</strain>
    </source>
</reference>
<accession>A0A7K0DR41</accession>
<dbReference type="AlphaFoldDB" id="A0A7K0DR41"/>
<proteinExistence type="predicted"/>
<feature type="compositionally biased region" description="Low complexity" evidence="1">
    <location>
        <begin position="314"/>
        <end position="323"/>
    </location>
</feature>
<organism evidence="2 3">
    <name type="scientific">Nocardia aurantia</name>
    <dbReference type="NCBI Taxonomy" id="2585199"/>
    <lineage>
        <taxon>Bacteria</taxon>
        <taxon>Bacillati</taxon>
        <taxon>Actinomycetota</taxon>
        <taxon>Actinomycetes</taxon>
        <taxon>Mycobacteriales</taxon>
        <taxon>Nocardiaceae</taxon>
        <taxon>Nocardia</taxon>
    </lineage>
</organism>
<feature type="compositionally biased region" description="Gly residues" evidence="1">
    <location>
        <begin position="170"/>
        <end position="180"/>
    </location>
</feature>
<dbReference type="EMBL" id="WEGI01000008">
    <property type="protein sequence ID" value="MQY28233.1"/>
    <property type="molecule type" value="Genomic_DNA"/>
</dbReference>
<keyword evidence="3" id="KW-1185">Reference proteome</keyword>
<feature type="compositionally biased region" description="Basic and acidic residues" evidence="1">
    <location>
        <begin position="254"/>
        <end position="268"/>
    </location>
</feature>
<evidence type="ECO:0000313" key="3">
    <source>
        <dbReference type="Proteomes" id="UP000431401"/>
    </source>
</evidence>
<feature type="compositionally biased region" description="Low complexity" evidence="1">
    <location>
        <begin position="210"/>
        <end position="222"/>
    </location>
</feature>
<feature type="compositionally biased region" description="Gly residues" evidence="1">
    <location>
        <begin position="188"/>
        <end position="209"/>
    </location>
</feature>
<comment type="caution">
    <text evidence="2">The sequence shown here is derived from an EMBL/GenBank/DDBJ whole genome shotgun (WGS) entry which is preliminary data.</text>
</comment>
<dbReference type="OrthoDB" id="4562299at2"/>
<feature type="region of interest" description="Disordered" evidence="1">
    <location>
        <begin position="254"/>
        <end position="392"/>
    </location>
</feature>
<evidence type="ECO:0000313" key="2">
    <source>
        <dbReference type="EMBL" id="MQY28233.1"/>
    </source>
</evidence>
<name>A0A7K0DR41_9NOCA</name>
<dbReference type="RefSeq" id="WP_153344043.1">
    <property type="nucleotide sequence ID" value="NZ_WEGI01000008.1"/>
</dbReference>
<protein>
    <submittedName>
        <fullName evidence="2">Uncharacterized protein</fullName>
    </submittedName>
</protein>
<dbReference type="Proteomes" id="UP000431401">
    <property type="component" value="Unassembled WGS sequence"/>
</dbReference>
<gene>
    <name evidence="2" type="ORF">NRB56_38160</name>
</gene>
<sequence>MTTATGVGKHYATVTLVRPPGGSAALKSLISMAESAIQTAVDLLGRGTTVAPPQVDDLLTTVQYHDLEQSETTKAYKAVLAAVRSRRSALLTYDDTVLQAAIVMSADKDTTLAAIKSVISELNALLTGVGKAKLTHAQESTLMTEIGRAVDAVYEKVTAVAEQNAAMAGSGSGSSDGGSSGASSDGSSSGGGSSDSGSSGEGAGSGSASGSGSATGATAADSSGGGLSALLPLLMMIPMGAMELAPIGMELLKRQQDAQAEQKEHDEQAAGTGGPPGPGVPASEQSAGASVEDTATGSESGSVTAPPEPPPAPATQNPSTTTPSGDSGRTGAAPPPPSGAPPTGTVPAPDDSGNPRRQARPPQTVPIPAVAGTGDQDYVDAGQYPGEAGSGI</sequence>
<feature type="compositionally biased region" description="Polar residues" evidence="1">
    <location>
        <begin position="283"/>
        <end position="303"/>
    </location>
</feature>